<organism evidence="1 2">
    <name type="scientific">Bradyrhizobium hipponense</name>
    <dbReference type="NCBI Taxonomy" id="2605638"/>
    <lineage>
        <taxon>Bacteria</taxon>
        <taxon>Pseudomonadati</taxon>
        <taxon>Pseudomonadota</taxon>
        <taxon>Alphaproteobacteria</taxon>
        <taxon>Hyphomicrobiales</taxon>
        <taxon>Nitrobacteraceae</taxon>
        <taxon>Bradyrhizobium</taxon>
    </lineage>
</organism>
<proteinExistence type="predicted"/>
<dbReference type="PANTHER" id="PTHR43861:SF6">
    <property type="entry name" value="METHYLTRANSFERASE TYPE 11"/>
    <property type="match status" value="1"/>
</dbReference>
<dbReference type="GO" id="GO:0032259">
    <property type="term" value="P:methylation"/>
    <property type="evidence" value="ECO:0007669"/>
    <property type="project" value="UniProtKB-KW"/>
</dbReference>
<evidence type="ECO:0000313" key="1">
    <source>
        <dbReference type="EMBL" id="TYO68550.1"/>
    </source>
</evidence>
<dbReference type="InterPro" id="IPR029063">
    <property type="entry name" value="SAM-dependent_MTases_sf"/>
</dbReference>
<gene>
    <name evidence="1" type="ORF">FXV83_00270</name>
</gene>
<keyword evidence="1" id="KW-0808">Transferase</keyword>
<accession>A0A5S4YY68</accession>
<reference evidence="1 2" key="1">
    <citation type="submission" date="2019-08" db="EMBL/GenBank/DDBJ databases">
        <title>Bradyrhizobium hipponensis sp. nov., a rhizobium isolated from a Lupinus angustifolius root nodule in Tunisia.</title>
        <authorList>
            <person name="Off K."/>
            <person name="Rejili M."/>
            <person name="Mars M."/>
            <person name="Brachmann A."/>
            <person name="Marin M."/>
        </authorList>
    </citation>
    <scope>NUCLEOTIDE SEQUENCE [LARGE SCALE GENOMIC DNA]</scope>
    <source>
        <strain evidence="2">aSej3</strain>
    </source>
</reference>
<comment type="caution">
    <text evidence="1">The sequence shown here is derived from an EMBL/GenBank/DDBJ whole genome shotgun (WGS) entry which is preliminary data.</text>
</comment>
<dbReference type="CDD" id="cd02440">
    <property type="entry name" value="AdoMet_MTases"/>
    <property type="match status" value="1"/>
</dbReference>
<dbReference type="EMBL" id="VSTH01000001">
    <property type="protein sequence ID" value="TYO68550.1"/>
    <property type="molecule type" value="Genomic_DNA"/>
</dbReference>
<dbReference type="Gene3D" id="3.40.50.150">
    <property type="entry name" value="Vaccinia Virus protein VP39"/>
    <property type="match status" value="1"/>
</dbReference>
<keyword evidence="1" id="KW-0489">Methyltransferase</keyword>
<sequence length="358" mass="38975">MTTLAPNSSGVAVTRCCIGESANLCGGQPGGLRPHGRPPSGTVRHRRRFFSHRRTPLGGTHVLMRNDRPAVTLKCPACSRGTPHRFLYVKNGCEIFQCRDCGLGRTEASSFDPLAYYDDGYFSGRQSDGYADYHGAEPVLRREFARTVEFIRRRKPKGHLLEIGCAYGFFLDEARRAGFEVSGIEPADTAAAHAGDLGLNVVCGLLSEATLNSLGTLDVIVLLDVIEHLPAPQEALALFADHLRPDGIIVLTTGDFGSLAARSTGAHWRLMTPPQHLWFFNRDSLASLAHSVGLRVVSSDHPWKFVPFSLIAFQVGRMLGRKIAASPTGNRFAIPVNLFDAMRVVLSKTPPAPDTSLT</sequence>
<dbReference type="Pfam" id="PF13489">
    <property type="entry name" value="Methyltransf_23"/>
    <property type="match status" value="1"/>
</dbReference>
<evidence type="ECO:0000313" key="2">
    <source>
        <dbReference type="Proteomes" id="UP000324797"/>
    </source>
</evidence>
<name>A0A5S4YY68_9BRAD</name>
<dbReference type="AlphaFoldDB" id="A0A5S4YY68"/>
<dbReference type="RefSeq" id="WP_148736629.1">
    <property type="nucleotide sequence ID" value="NZ_VSTH01000001.1"/>
</dbReference>
<dbReference type="PANTHER" id="PTHR43861">
    <property type="entry name" value="TRANS-ACONITATE 2-METHYLTRANSFERASE-RELATED"/>
    <property type="match status" value="1"/>
</dbReference>
<keyword evidence="2" id="KW-1185">Reference proteome</keyword>
<dbReference type="Proteomes" id="UP000324797">
    <property type="component" value="Unassembled WGS sequence"/>
</dbReference>
<protein>
    <submittedName>
        <fullName evidence="1">Class I SAM-dependent methyltransferase</fullName>
    </submittedName>
</protein>
<dbReference type="SUPFAM" id="SSF53335">
    <property type="entry name" value="S-adenosyl-L-methionine-dependent methyltransferases"/>
    <property type="match status" value="1"/>
</dbReference>
<dbReference type="GO" id="GO:0008168">
    <property type="term" value="F:methyltransferase activity"/>
    <property type="evidence" value="ECO:0007669"/>
    <property type="project" value="UniProtKB-KW"/>
</dbReference>